<gene>
    <name evidence="1" type="ORF">B7463_g2744</name>
</gene>
<dbReference type="Pfam" id="PF09814">
    <property type="entry name" value="HECT_2"/>
    <property type="match status" value="1"/>
</dbReference>
<comment type="caution">
    <text evidence="1">The sequence shown here is derived from an EMBL/GenBank/DDBJ whole genome shotgun (WGS) entry which is preliminary data.</text>
</comment>
<evidence type="ECO:0000313" key="1">
    <source>
        <dbReference type="EMBL" id="RFU33605.1"/>
    </source>
</evidence>
<dbReference type="GO" id="GO:0031624">
    <property type="term" value="F:ubiquitin conjugating enzyme binding"/>
    <property type="evidence" value="ECO:0007669"/>
    <property type="project" value="TreeGrafter"/>
</dbReference>
<proteinExistence type="predicted"/>
<feature type="non-terminal residue" evidence="1">
    <location>
        <position position="1"/>
    </location>
</feature>
<dbReference type="STRING" id="5539.A0A3E2HJW1"/>
<dbReference type="PANTHER" id="PTHR31531:SF2">
    <property type="entry name" value="E3 UBIQUITIN-PROTEIN LIGASE E3D"/>
    <property type="match status" value="1"/>
</dbReference>
<organism evidence="1 2">
    <name type="scientific">Scytalidium lignicola</name>
    <name type="common">Hyphomycete</name>
    <dbReference type="NCBI Taxonomy" id="5539"/>
    <lineage>
        <taxon>Eukaryota</taxon>
        <taxon>Fungi</taxon>
        <taxon>Dikarya</taxon>
        <taxon>Ascomycota</taxon>
        <taxon>Pezizomycotina</taxon>
        <taxon>Leotiomycetes</taxon>
        <taxon>Leotiomycetes incertae sedis</taxon>
        <taxon>Scytalidium</taxon>
    </lineage>
</organism>
<feature type="non-terminal residue" evidence="1">
    <location>
        <position position="391"/>
    </location>
</feature>
<dbReference type="GO" id="GO:0043161">
    <property type="term" value="P:proteasome-mediated ubiquitin-dependent protein catabolic process"/>
    <property type="evidence" value="ECO:0007669"/>
    <property type="project" value="TreeGrafter"/>
</dbReference>
<dbReference type="GO" id="GO:0006513">
    <property type="term" value="P:protein monoubiquitination"/>
    <property type="evidence" value="ECO:0007669"/>
    <property type="project" value="TreeGrafter"/>
</dbReference>
<dbReference type="GO" id="GO:0030332">
    <property type="term" value="F:cyclin binding"/>
    <property type="evidence" value="ECO:0007669"/>
    <property type="project" value="TreeGrafter"/>
</dbReference>
<evidence type="ECO:0008006" key="3">
    <source>
        <dbReference type="Google" id="ProtNLM"/>
    </source>
</evidence>
<dbReference type="GO" id="GO:0000151">
    <property type="term" value="C:ubiquitin ligase complex"/>
    <property type="evidence" value="ECO:0007669"/>
    <property type="project" value="TreeGrafter"/>
</dbReference>
<dbReference type="EMBL" id="NCSJ02000033">
    <property type="protein sequence ID" value="RFU33605.1"/>
    <property type="molecule type" value="Genomic_DNA"/>
</dbReference>
<dbReference type="GO" id="GO:0061630">
    <property type="term" value="F:ubiquitin protein ligase activity"/>
    <property type="evidence" value="ECO:0007669"/>
    <property type="project" value="TreeGrafter"/>
</dbReference>
<dbReference type="PANTHER" id="PTHR31531">
    <property type="entry name" value="E3 UBIQUITIN-PROTEIN LIGASE E3D FAMILY MEMBER"/>
    <property type="match status" value="1"/>
</dbReference>
<dbReference type="GO" id="GO:0000209">
    <property type="term" value="P:protein polyubiquitination"/>
    <property type="evidence" value="ECO:0007669"/>
    <property type="project" value="TreeGrafter"/>
</dbReference>
<name>A0A3E2HJW1_SCYLI</name>
<dbReference type="Proteomes" id="UP000258309">
    <property type="component" value="Unassembled WGS sequence"/>
</dbReference>
<dbReference type="GO" id="GO:0051865">
    <property type="term" value="P:protein autoubiquitination"/>
    <property type="evidence" value="ECO:0007669"/>
    <property type="project" value="TreeGrafter"/>
</dbReference>
<dbReference type="GO" id="GO:0005829">
    <property type="term" value="C:cytosol"/>
    <property type="evidence" value="ECO:0007669"/>
    <property type="project" value="TreeGrafter"/>
</dbReference>
<dbReference type="GO" id="GO:0005634">
    <property type="term" value="C:nucleus"/>
    <property type="evidence" value="ECO:0007669"/>
    <property type="project" value="TreeGrafter"/>
</dbReference>
<accession>A0A3E2HJW1</accession>
<dbReference type="OMA" id="QAMKVFY"/>
<sequence length="391" mass="43905">MSTSNPLIYAEVLTNIRQISIVVVLATASNNTTKVELKDGKELVVHHEELYTTLTLPRRVTPVTSLPIPTVANKEITWRLPITDPRRPTDADSAKDNPTPWPAKTLNTGLEFMCHGCGAIALEKGRIQSWRDLPSDNWAEMMDFWHCHKPSDHGEKNPTMANRSYGANTKLTAQVGIGFVDMTTFLLSGKDCPGVKVKDPVQYAEGTTSQDCLLVCSNCDTYVGRMDLRAEGFRLYKWALKINLQLAIGSIFPLQLSIELVIAGHLISTMDAQCCSQFLFIPSEWHNYTPDTPDESTLLRVWIINPALRFASSKSPSQNAALAMKVFYKRVAADSAAKLLDSSRDRLEEVRLPRTGIHDIQNYITSTTQYLPPSARRFQDWNVGSWERYEE</sequence>
<protein>
    <recommendedName>
        <fullName evidence="3">Ubiquitin-conjugating enzyme E2-binding protein</fullName>
    </recommendedName>
</protein>
<dbReference type="AlphaFoldDB" id="A0A3E2HJW1"/>
<evidence type="ECO:0000313" key="2">
    <source>
        <dbReference type="Proteomes" id="UP000258309"/>
    </source>
</evidence>
<dbReference type="InterPro" id="IPR019193">
    <property type="entry name" value="UBQ-conj_enz_E2-bd_prot"/>
</dbReference>
<dbReference type="OrthoDB" id="66510at2759"/>
<reference evidence="1 2" key="1">
    <citation type="submission" date="2018-05" db="EMBL/GenBank/DDBJ databases">
        <title>Draft genome sequence of Scytalidium lignicola DSM 105466, a ubiquitous saprotrophic fungus.</title>
        <authorList>
            <person name="Buettner E."/>
            <person name="Gebauer A.M."/>
            <person name="Hofrichter M."/>
            <person name="Liers C."/>
            <person name="Kellner H."/>
        </authorList>
    </citation>
    <scope>NUCLEOTIDE SEQUENCE [LARGE SCALE GENOMIC DNA]</scope>
    <source>
        <strain evidence="1 2">DSM 105466</strain>
    </source>
</reference>
<keyword evidence="2" id="KW-1185">Reference proteome</keyword>